<sequence length="459" mass="53051">MTLHHDKGNTSLLFEDADSGAIEPGIIKTLNSRQKPLSYLIFTIYVASFMVLYLPINWWITNVSVKPALNQAVPISTNTNQIFQDGCYVPIFDLYDESEKLYMVPDDHNKNCDRNSKPLTELSNGSWRIIQEKKGTTCKARCYELPELTGPLKISDWFPPGPTECEFLETGCWENGLFGEREVYGYIHTQILPKSLPKPSKTNKNLSDVFVILVDSMSSRMMKRSLAKTVEFMTQQFQAVDFPFYSQVALRSQVNALPLWFGKQVEAGSMQDGRKIEVDWSEEEYCNQYLDDKPNMFKDFTEAGYTTNYIDDWYYQCLTSNPDCKGFQNYHSNHSFFPFVSILEKTDLKITKDHLKGEKSCREVHSAALEYFQQFVEAYKNRPKFVWYWSVHLAHHFLMGADRFDIPLLEFLQGNSEMFDDAFIVLMADHGFRAGTPEFYKTEIGNLERHNPALMISVP</sequence>
<keyword evidence="1" id="KW-0472">Membrane</keyword>
<dbReference type="CDD" id="cd16021">
    <property type="entry name" value="ALP_like"/>
    <property type="match status" value="1"/>
</dbReference>
<dbReference type="AlphaFoldDB" id="A0A6A5GY24"/>
<gene>
    <name evidence="2" type="ORF">GCK72_015953</name>
</gene>
<reference evidence="2 3" key="1">
    <citation type="submission" date="2019-12" db="EMBL/GenBank/DDBJ databases">
        <title>Chromosome-level assembly of the Caenorhabditis remanei genome.</title>
        <authorList>
            <person name="Teterina A.A."/>
            <person name="Willis J.H."/>
            <person name="Phillips P.C."/>
        </authorList>
    </citation>
    <scope>NUCLEOTIDE SEQUENCE [LARGE SCALE GENOMIC DNA]</scope>
    <source>
        <strain evidence="2 3">PX506</strain>
        <tissue evidence="2">Whole organism</tissue>
    </source>
</reference>
<feature type="transmembrane region" description="Helical" evidence="1">
    <location>
        <begin position="37"/>
        <end position="60"/>
    </location>
</feature>
<name>A0A6A5GY24_CAERE</name>
<dbReference type="Proteomes" id="UP000483820">
    <property type="component" value="Chromosome IV"/>
</dbReference>
<organism evidence="2 3">
    <name type="scientific">Caenorhabditis remanei</name>
    <name type="common">Caenorhabditis vulgaris</name>
    <dbReference type="NCBI Taxonomy" id="31234"/>
    <lineage>
        <taxon>Eukaryota</taxon>
        <taxon>Metazoa</taxon>
        <taxon>Ecdysozoa</taxon>
        <taxon>Nematoda</taxon>
        <taxon>Chromadorea</taxon>
        <taxon>Rhabditida</taxon>
        <taxon>Rhabditina</taxon>
        <taxon>Rhabditomorpha</taxon>
        <taxon>Rhabditoidea</taxon>
        <taxon>Rhabditidae</taxon>
        <taxon>Peloderinae</taxon>
        <taxon>Caenorhabditis</taxon>
    </lineage>
</organism>
<keyword evidence="1" id="KW-1133">Transmembrane helix</keyword>
<dbReference type="PANTHER" id="PTHR10974:SF5">
    <property type="entry name" value="SULFATASE DOMAIN-CONTAINING PROTEIN"/>
    <property type="match status" value="1"/>
</dbReference>
<dbReference type="GO" id="GO:0005615">
    <property type="term" value="C:extracellular space"/>
    <property type="evidence" value="ECO:0007669"/>
    <property type="project" value="TreeGrafter"/>
</dbReference>
<dbReference type="GeneID" id="9812228"/>
<dbReference type="PANTHER" id="PTHR10974">
    <property type="entry name" value="FI08016P-RELATED"/>
    <property type="match status" value="1"/>
</dbReference>
<comment type="caution">
    <text evidence="2">The sequence shown here is derived from an EMBL/GenBank/DDBJ whole genome shotgun (WGS) entry which is preliminary data.</text>
</comment>
<evidence type="ECO:0000256" key="1">
    <source>
        <dbReference type="SAM" id="Phobius"/>
    </source>
</evidence>
<dbReference type="KEGG" id="crq:GCK72_015953"/>
<proteinExistence type="predicted"/>
<keyword evidence="1" id="KW-0812">Transmembrane</keyword>
<accession>A0A6A5GY24</accession>
<evidence type="ECO:0000313" key="2">
    <source>
        <dbReference type="EMBL" id="KAF1759486.1"/>
    </source>
</evidence>
<dbReference type="CTD" id="9812228"/>
<dbReference type="EMBL" id="WUAV01000004">
    <property type="protein sequence ID" value="KAF1759486.1"/>
    <property type="molecule type" value="Genomic_DNA"/>
</dbReference>
<protein>
    <submittedName>
        <fullName evidence="2">Uncharacterized protein</fullName>
    </submittedName>
</protein>
<evidence type="ECO:0000313" key="3">
    <source>
        <dbReference type="Proteomes" id="UP000483820"/>
    </source>
</evidence>
<dbReference type="RefSeq" id="XP_053586002.1">
    <property type="nucleotide sequence ID" value="XM_053731230.1"/>
</dbReference>
<dbReference type="SUPFAM" id="SSF53649">
    <property type="entry name" value="Alkaline phosphatase-like"/>
    <property type="match status" value="1"/>
</dbReference>
<dbReference type="InterPro" id="IPR017850">
    <property type="entry name" value="Alkaline_phosphatase_core_sf"/>
</dbReference>
<dbReference type="Pfam" id="PF02995">
    <property type="entry name" value="DUF229"/>
    <property type="match status" value="1"/>
</dbReference>
<dbReference type="InterPro" id="IPR004245">
    <property type="entry name" value="DUF229"/>
</dbReference>